<reference evidence="3" key="1">
    <citation type="submission" date="2017-01" db="EMBL/GenBank/DDBJ databases">
        <authorList>
            <person name="Varghese N."/>
            <person name="Submissions S."/>
        </authorList>
    </citation>
    <scope>NUCLEOTIDE SEQUENCE [LARGE SCALE GENOMIC DNA]</scope>
    <source>
        <strain evidence="3">DSM 19945</strain>
    </source>
</reference>
<dbReference type="Pfam" id="PF01494">
    <property type="entry name" value="FAD_binding_3"/>
    <property type="match status" value="1"/>
</dbReference>
<gene>
    <name evidence="2" type="ORF">SAMN05421580_11049</name>
</gene>
<feature type="domain" description="FAD-binding" evidence="1">
    <location>
        <begin position="3"/>
        <end position="152"/>
    </location>
</feature>
<dbReference type="PRINTS" id="PR00420">
    <property type="entry name" value="RNGMNOXGNASE"/>
</dbReference>
<dbReference type="Gene3D" id="3.50.50.60">
    <property type="entry name" value="FAD/NAD(P)-binding domain"/>
    <property type="match status" value="1"/>
</dbReference>
<dbReference type="GO" id="GO:0016628">
    <property type="term" value="F:oxidoreductase activity, acting on the CH-CH group of donors, NAD or NADP as acceptor"/>
    <property type="evidence" value="ECO:0007669"/>
    <property type="project" value="InterPro"/>
</dbReference>
<dbReference type="SUPFAM" id="SSF51905">
    <property type="entry name" value="FAD/NAD(P)-binding domain"/>
    <property type="match status" value="1"/>
</dbReference>
<dbReference type="AlphaFoldDB" id="A0A1N7PJL8"/>
<organism evidence="2 3">
    <name type="scientific">Rhodobacter aestuarii</name>
    <dbReference type="NCBI Taxonomy" id="453582"/>
    <lineage>
        <taxon>Bacteria</taxon>
        <taxon>Pseudomonadati</taxon>
        <taxon>Pseudomonadota</taxon>
        <taxon>Alphaproteobacteria</taxon>
        <taxon>Rhodobacterales</taxon>
        <taxon>Rhodobacter group</taxon>
        <taxon>Rhodobacter</taxon>
    </lineage>
</organism>
<proteinExistence type="predicted"/>
<protein>
    <submittedName>
        <fullName evidence="2">Geranylgeranyl reductase family</fullName>
    </submittedName>
</protein>
<evidence type="ECO:0000313" key="2">
    <source>
        <dbReference type="EMBL" id="SIT10579.1"/>
    </source>
</evidence>
<dbReference type="InterPro" id="IPR036188">
    <property type="entry name" value="FAD/NAD-bd_sf"/>
</dbReference>
<evidence type="ECO:0000259" key="1">
    <source>
        <dbReference type="Pfam" id="PF01494"/>
    </source>
</evidence>
<keyword evidence="3" id="KW-1185">Reference proteome</keyword>
<dbReference type="InterPro" id="IPR002938">
    <property type="entry name" value="FAD-bd"/>
</dbReference>
<dbReference type="GO" id="GO:0071949">
    <property type="term" value="F:FAD binding"/>
    <property type="evidence" value="ECO:0007669"/>
    <property type="project" value="InterPro"/>
</dbReference>
<dbReference type="NCBIfam" id="TIGR02032">
    <property type="entry name" value="GG-red-SF"/>
    <property type="match status" value="1"/>
</dbReference>
<sequence length="360" mass="36981">MSVDVLIVGLGPAGASAAAAAAQAGARVLAVDKRATPGQPVQCAEFVPAALALETPAVRAAAVQEIAAMETYLTDDPLRSAGFSGVMIDRARFDAALVAQALKAGAELVSGCALVAFTEDGAALLADGRRFTPRVVIGADGPRSAVGRAVGLVNRDLCEARQITVPLRVAHDATDIFLAPEIVGGYGWLFPRGDEANLGLGVAAQARGSLKPLLEQLHQELIAEGRVGTQARRLIGGTIPVGGLVGPVARRGAATVLLAGDAAGLTHPITGAGIATAVLSGRMAGEAAAQMAAGKAAAETDYAEEIEDLFGPSLTLAVRRRAELMAHYAAGRRPDVAALRRAWIAWPEYRTDPTRVEELA</sequence>
<dbReference type="InterPro" id="IPR050407">
    <property type="entry name" value="Geranylgeranyl_reductase"/>
</dbReference>
<dbReference type="OrthoDB" id="417034at2"/>
<dbReference type="EMBL" id="FTOG01000010">
    <property type="protein sequence ID" value="SIT10579.1"/>
    <property type="molecule type" value="Genomic_DNA"/>
</dbReference>
<dbReference type="Proteomes" id="UP000186221">
    <property type="component" value="Unassembled WGS sequence"/>
</dbReference>
<accession>A0A1N7PJL8</accession>
<dbReference type="PANTHER" id="PTHR42685">
    <property type="entry name" value="GERANYLGERANYL DIPHOSPHATE REDUCTASE"/>
    <property type="match status" value="1"/>
</dbReference>
<dbReference type="STRING" id="453582.SAMN05421580_11049"/>
<dbReference type="PANTHER" id="PTHR42685:SF22">
    <property type="entry name" value="CONDITIONED MEDIUM FACTOR RECEPTOR 1"/>
    <property type="match status" value="1"/>
</dbReference>
<evidence type="ECO:0000313" key="3">
    <source>
        <dbReference type="Proteomes" id="UP000186221"/>
    </source>
</evidence>
<name>A0A1N7PJL8_9RHOB</name>
<dbReference type="InterPro" id="IPR011777">
    <property type="entry name" value="Geranylgeranyl_Rdtase_fam"/>
</dbReference>
<dbReference type="RefSeq" id="WP_076485787.1">
    <property type="nucleotide sequence ID" value="NZ_FTOG01000010.1"/>
</dbReference>